<evidence type="ECO:0000256" key="9">
    <source>
        <dbReference type="RuleBase" id="RU003357"/>
    </source>
</evidence>
<comment type="caution">
    <text evidence="13">The sequence shown here is derived from an EMBL/GenBank/DDBJ whole genome shotgun (WGS) entry which is preliminary data.</text>
</comment>
<proteinExistence type="inferred from homology"/>
<dbReference type="PROSITE" id="PS52016">
    <property type="entry name" value="TONB_DEPENDENT_REC_3"/>
    <property type="match status" value="1"/>
</dbReference>
<dbReference type="InterPro" id="IPR023997">
    <property type="entry name" value="TonB-dep_OMP_SusC/RagA_CS"/>
</dbReference>
<feature type="domain" description="TonB-dependent receptor-like beta-barrel" evidence="11">
    <location>
        <begin position="424"/>
        <end position="882"/>
    </location>
</feature>
<keyword evidence="14" id="KW-1185">Reference proteome</keyword>
<keyword evidence="6 8" id="KW-0472">Membrane</keyword>
<keyword evidence="5 9" id="KW-0798">TonB box</keyword>
<dbReference type="NCBIfam" id="TIGR04057">
    <property type="entry name" value="SusC_RagA_signa"/>
    <property type="match status" value="1"/>
</dbReference>
<comment type="subcellular location">
    <subcellularLocation>
        <location evidence="1 8">Cell outer membrane</location>
        <topology evidence="1 8">Multi-pass membrane protein</topology>
    </subcellularLocation>
</comment>
<dbReference type="Proteomes" id="UP001319200">
    <property type="component" value="Unassembled WGS sequence"/>
</dbReference>
<keyword evidence="3 8" id="KW-1134">Transmembrane beta strand</keyword>
<dbReference type="GO" id="GO:0009279">
    <property type="term" value="C:cell outer membrane"/>
    <property type="evidence" value="ECO:0007669"/>
    <property type="project" value="UniProtKB-SubCell"/>
</dbReference>
<name>A0AAP2DNW0_9BACT</name>
<feature type="domain" description="TonB-dependent receptor plug" evidence="12">
    <location>
        <begin position="114"/>
        <end position="232"/>
    </location>
</feature>
<dbReference type="InterPro" id="IPR036942">
    <property type="entry name" value="Beta-barrel_TonB_sf"/>
</dbReference>
<evidence type="ECO:0000256" key="6">
    <source>
        <dbReference type="ARBA" id="ARBA00023136"/>
    </source>
</evidence>
<evidence type="ECO:0000256" key="3">
    <source>
        <dbReference type="ARBA" id="ARBA00022452"/>
    </source>
</evidence>
<evidence type="ECO:0000313" key="13">
    <source>
        <dbReference type="EMBL" id="MBT1698638.1"/>
    </source>
</evidence>
<dbReference type="InterPro" id="IPR000531">
    <property type="entry name" value="Beta-barrel_TonB"/>
</dbReference>
<dbReference type="SUPFAM" id="SSF56935">
    <property type="entry name" value="Porins"/>
    <property type="match status" value="1"/>
</dbReference>
<dbReference type="NCBIfam" id="TIGR04056">
    <property type="entry name" value="OMP_RagA_SusC"/>
    <property type="match status" value="1"/>
</dbReference>
<dbReference type="Gene3D" id="2.40.170.20">
    <property type="entry name" value="TonB-dependent receptor, beta-barrel domain"/>
    <property type="match status" value="1"/>
</dbReference>
<dbReference type="SUPFAM" id="SSF49464">
    <property type="entry name" value="Carboxypeptidase regulatory domain-like"/>
    <property type="match status" value="1"/>
</dbReference>
<evidence type="ECO:0000313" key="14">
    <source>
        <dbReference type="Proteomes" id="UP001319200"/>
    </source>
</evidence>
<keyword evidence="7 8" id="KW-0998">Cell outer membrane</keyword>
<dbReference type="InterPro" id="IPR039426">
    <property type="entry name" value="TonB-dep_rcpt-like"/>
</dbReference>
<dbReference type="RefSeq" id="WP_254165178.1">
    <property type="nucleotide sequence ID" value="NZ_JAHESF010000016.1"/>
</dbReference>
<evidence type="ECO:0000256" key="2">
    <source>
        <dbReference type="ARBA" id="ARBA00022448"/>
    </source>
</evidence>
<evidence type="ECO:0000256" key="8">
    <source>
        <dbReference type="PROSITE-ProRule" id="PRU01360"/>
    </source>
</evidence>
<evidence type="ECO:0000259" key="11">
    <source>
        <dbReference type="Pfam" id="PF00593"/>
    </source>
</evidence>
<dbReference type="AlphaFoldDB" id="A0AAP2DNW0"/>
<evidence type="ECO:0000256" key="5">
    <source>
        <dbReference type="ARBA" id="ARBA00023077"/>
    </source>
</evidence>
<gene>
    <name evidence="13" type="ORF">KK083_17225</name>
</gene>
<dbReference type="InterPro" id="IPR023996">
    <property type="entry name" value="TonB-dep_OMP_SusC/RagA"/>
</dbReference>
<evidence type="ECO:0000256" key="4">
    <source>
        <dbReference type="ARBA" id="ARBA00022692"/>
    </source>
</evidence>
<dbReference type="InterPro" id="IPR008969">
    <property type="entry name" value="CarboxyPept-like_regulatory"/>
</dbReference>
<organism evidence="13 14">
    <name type="scientific">Chryseosolibacter histidini</name>
    <dbReference type="NCBI Taxonomy" id="2782349"/>
    <lineage>
        <taxon>Bacteria</taxon>
        <taxon>Pseudomonadati</taxon>
        <taxon>Bacteroidota</taxon>
        <taxon>Cytophagia</taxon>
        <taxon>Cytophagales</taxon>
        <taxon>Chryseotaleaceae</taxon>
        <taxon>Chryseosolibacter</taxon>
    </lineage>
</organism>
<feature type="signal peptide" evidence="10">
    <location>
        <begin position="1"/>
        <end position="19"/>
    </location>
</feature>
<keyword evidence="13" id="KW-0675">Receptor</keyword>
<keyword evidence="2 8" id="KW-0813">Transport</keyword>
<evidence type="ECO:0000256" key="1">
    <source>
        <dbReference type="ARBA" id="ARBA00004571"/>
    </source>
</evidence>
<dbReference type="Gene3D" id="2.60.40.1120">
    <property type="entry name" value="Carboxypeptidase-like, regulatory domain"/>
    <property type="match status" value="1"/>
</dbReference>
<dbReference type="EMBL" id="JAHESF010000016">
    <property type="protein sequence ID" value="MBT1698638.1"/>
    <property type="molecule type" value="Genomic_DNA"/>
</dbReference>
<reference evidence="13 14" key="1">
    <citation type="submission" date="2021-05" db="EMBL/GenBank/DDBJ databases">
        <title>A Polyphasic approach of four new species of the genus Ohtaekwangia: Ohtaekwangia histidinii sp. nov., Ohtaekwangia cretensis sp. nov., Ohtaekwangia indiensis sp. nov., Ohtaekwangia reichenbachii sp. nov. from diverse environment.</title>
        <authorList>
            <person name="Octaviana S."/>
        </authorList>
    </citation>
    <scope>NUCLEOTIDE SEQUENCE [LARGE SCALE GENOMIC DNA]</scope>
    <source>
        <strain evidence="13 14">PWU4</strain>
    </source>
</reference>
<evidence type="ECO:0000259" key="12">
    <source>
        <dbReference type="Pfam" id="PF07715"/>
    </source>
</evidence>
<dbReference type="Pfam" id="PF13715">
    <property type="entry name" value="CarbopepD_reg_2"/>
    <property type="match status" value="1"/>
</dbReference>
<keyword evidence="4 8" id="KW-0812">Transmembrane</keyword>
<accession>A0AAP2DNW0</accession>
<keyword evidence="10" id="KW-0732">Signal</keyword>
<dbReference type="Pfam" id="PF00593">
    <property type="entry name" value="TonB_dep_Rec_b-barrel"/>
    <property type="match status" value="1"/>
</dbReference>
<dbReference type="Pfam" id="PF07715">
    <property type="entry name" value="Plug"/>
    <property type="match status" value="1"/>
</dbReference>
<dbReference type="FunFam" id="2.170.130.10:FF:000008">
    <property type="entry name" value="SusC/RagA family TonB-linked outer membrane protein"/>
    <property type="match status" value="1"/>
</dbReference>
<evidence type="ECO:0000256" key="10">
    <source>
        <dbReference type="SAM" id="SignalP"/>
    </source>
</evidence>
<evidence type="ECO:0000256" key="7">
    <source>
        <dbReference type="ARBA" id="ARBA00023237"/>
    </source>
</evidence>
<feature type="chain" id="PRO_5042833496" evidence="10">
    <location>
        <begin position="20"/>
        <end position="1027"/>
    </location>
</feature>
<comment type="similarity">
    <text evidence="8 9">Belongs to the TonB-dependent receptor family.</text>
</comment>
<dbReference type="InterPro" id="IPR037066">
    <property type="entry name" value="Plug_dom_sf"/>
</dbReference>
<sequence length="1027" mass="111922">MLRTLRVVLVLLCAIPAMAQVRTVSGRVTSAEEGGGLPGVNVIVKGTSNGTTTDSDGKFSISISGSDQILVFSFIGLKGEEIAVGERTTIDVSMESDIAQLSEVVVVGYSTVQKKELTGAVGSVGGKDIENLPLQSFDRALQGRLSGVQVLSANGVPGGAVNVRIRGVGSISAGNEPLYIVDGIQMNNRNDGGSRVSSNPLAFLNPNDIESMEILKDAANASIYGAQAANGVVIITTKKGKAGSRTRFDLNYYKGIVEPLPTLKMLSTQQFIQVRQEATQTNSPANTAAQTRAAVLTELGLSPTLTDEEIAALPNYNWQDEAFVRGVIDNYELSMSGGNDVTTFYTSASYNKQEGSLINIDFDRLTGRVKLDHKVSKKVSVDLGVNLSTVRQRGPYGDARGTTAFGAPQYAAPIILPFNPIYNPETGGYFGLAGSGTTIIGDLNSNVIANANYIKATGRMNQLVGSLGINYKIIDDLVFRAFGSVDYRALYGEFYGDPRLNDYYNIRGTNASFTNVNRNLSTNYTLNYGHTFGRHSVSGLVGFEYRDEANQGTSLTGQGFPTPDFTTPNAAATPTGVGGFWTGFKRVGVFGNFKYDLDKKYFLSVTMRYDGSSRFGANNQFGYFPSISGAWNIYEEGFLKNSSAVTDLRLRASWGSTGNDQIGNFDSRILYGLGGSRTANSMNGNYNGASGIGISGLGNPDLRWERNETTNIGIDYGFFNNRVAGSIEVFRRLSKDLLLNQAVPQISGFNSITKNVGEVKNEGFEFEVRTTNLDFNGFKWETNFNITLLRNEVVKLFDDLKVLPGDLRVRVGYPLGTNVNNPYAGVNPANGRPMHYDINGNITYTRVAADQVPLGHQDFSSMYGGFTNSFSFKGLELSGFFQYDYGRTVANVQHFRMADNGAVLRNSNVMFFDDRWTTPGQITSVPRPAINRTENSARISSYQTTARFYEDASFIRLKQITLAYNIPHGFLSKYKINNARVYAQAINLATWTKWTGYDPEFQESGANSVEGIVPQTRNYTFGVQLGF</sequence>
<protein>
    <submittedName>
        <fullName evidence="13">TonB-dependent receptor</fullName>
    </submittedName>
</protein>
<dbReference type="InterPro" id="IPR012910">
    <property type="entry name" value="Plug_dom"/>
</dbReference>
<dbReference type="Gene3D" id="2.170.130.10">
    <property type="entry name" value="TonB-dependent receptor, plug domain"/>
    <property type="match status" value="1"/>
</dbReference>